<dbReference type="AlphaFoldDB" id="A0A8X6UCM8"/>
<evidence type="ECO:0000313" key="2">
    <source>
        <dbReference type="Proteomes" id="UP000887013"/>
    </source>
</evidence>
<proteinExistence type="predicted"/>
<accession>A0A8X6UCM8</accession>
<name>A0A8X6UCM8_NEPPI</name>
<dbReference type="EMBL" id="BMAW01027187">
    <property type="protein sequence ID" value="GFU00978.1"/>
    <property type="molecule type" value="Genomic_DNA"/>
</dbReference>
<organism evidence="1 2">
    <name type="scientific">Nephila pilipes</name>
    <name type="common">Giant wood spider</name>
    <name type="synonym">Nephila maculata</name>
    <dbReference type="NCBI Taxonomy" id="299642"/>
    <lineage>
        <taxon>Eukaryota</taxon>
        <taxon>Metazoa</taxon>
        <taxon>Ecdysozoa</taxon>
        <taxon>Arthropoda</taxon>
        <taxon>Chelicerata</taxon>
        <taxon>Arachnida</taxon>
        <taxon>Araneae</taxon>
        <taxon>Araneomorphae</taxon>
        <taxon>Entelegynae</taxon>
        <taxon>Araneoidea</taxon>
        <taxon>Nephilidae</taxon>
        <taxon>Nephila</taxon>
    </lineage>
</organism>
<sequence>MRLVLRVSSREKKIIIPHSIAIQTRKSLDGIQVHLILVKSRKAPMAIMKILRLELLDCCIGAGFTSTIESEINLVEIPSTHWTDLQLLYIG</sequence>
<reference evidence="1" key="1">
    <citation type="submission" date="2020-08" db="EMBL/GenBank/DDBJ databases">
        <title>Multicomponent nature underlies the extraordinary mechanical properties of spider dragline silk.</title>
        <authorList>
            <person name="Kono N."/>
            <person name="Nakamura H."/>
            <person name="Mori M."/>
            <person name="Yoshida Y."/>
            <person name="Ohtoshi R."/>
            <person name="Malay A.D."/>
            <person name="Moran D.A.P."/>
            <person name="Tomita M."/>
            <person name="Numata K."/>
            <person name="Arakawa K."/>
        </authorList>
    </citation>
    <scope>NUCLEOTIDE SEQUENCE</scope>
</reference>
<dbReference type="InterPro" id="IPR008042">
    <property type="entry name" value="Retrotrans_Pao"/>
</dbReference>
<protein>
    <submittedName>
        <fullName evidence="1">Uncharacterized protein</fullName>
    </submittedName>
</protein>
<gene>
    <name evidence="1" type="ORF">NPIL_597511</name>
</gene>
<keyword evidence="2" id="KW-1185">Reference proteome</keyword>
<evidence type="ECO:0000313" key="1">
    <source>
        <dbReference type="EMBL" id="GFU00978.1"/>
    </source>
</evidence>
<dbReference type="Proteomes" id="UP000887013">
    <property type="component" value="Unassembled WGS sequence"/>
</dbReference>
<comment type="caution">
    <text evidence="1">The sequence shown here is derived from an EMBL/GenBank/DDBJ whole genome shotgun (WGS) entry which is preliminary data.</text>
</comment>
<dbReference type="Pfam" id="PF05380">
    <property type="entry name" value="Peptidase_A17"/>
    <property type="match status" value="1"/>
</dbReference>